<gene>
    <name evidence="1" type="ORF">RP75_23370</name>
</gene>
<protein>
    <submittedName>
        <fullName evidence="1">Uncharacterized protein</fullName>
    </submittedName>
</protein>
<dbReference type="EMBL" id="JWIT01000024">
    <property type="protein sequence ID" value="KJF70929.1"/>
    <property type="molecule type" value="Genomic_DNA"/>
</dbReference>
<sequence>MIEPTNTPFSIKMFDTLYHLESANTSVVSPKESDSGAWEVLDLSKEKFMELHTDQSFSSEQFFQLLGAMEIAFNLGLREGREECQTAAISLLQSFDDEVIVTVLNNLAAENDEDDEQSTPDKVLLP</sequence>
<keyword evidence="2" id="KW-1185">Reference proteome</keyword>
<proteinExistence type="predicted"/>
<evidence type="ECO:0000313" key="2">
    <source>
        <dbReference type="Proteomes" id="UP000032564"/>
    </source>
</evidence>
<keyword evidence="1" id="KW-0614">Plasmid</keyword>
<comment type="caution">
    <text evidence="1">The sequence shown here is derived from an EMBL/GenBank/DDBJ whole genome shotgun (WGS) entry which is preliminary data.</text>
</comment>
<dbReference type="RefSeq" id="WP_045022960.1">
    <property type="nucleotide sequence ID" value="NZ_CP166109.1"/>
</dbReference>
<accession>A0ABR5D1S0</accession>
<reference evidence="1 2" key="1">
    <citation type="submission" date="2014-12" db="EMBL/GenBank/DDBJ databases">
        <authorList>
            <person name="Kuzmanovic N."/>
            <person name="Pulawska J."/>
            <person name="Obradovic A."/>
        </authorList>
    </citation>
    <scope>NUCLEOTIDE SEQUENCE [LARGE SCALE GENOMIC DNA]</scope>
    <source>
        <strain evidence="1 2">KFB 330</strain>
        <plasmid evidence="1">pTi</plasmid>
    </source>
</reference>
<dbReference type="Proteomes" id="UP000032564">
    <property type="component" value="Unassembled WGS sequence"/>
</dbReference>
<organism evidence="1 2">
    <name type="scientific">Agrobacterium arsenijevicii</name>
    <dbReference type="NCBI Taxonomy" id="1585697"/>
    <lineage>
        <taxon>Bacteria</taxon>
        <taxon>Pseudomonadati</taxon>
        <taxon>Pseudomonadota</taxon>
        <taxon>Alphaproteobacteria</taxon>
        <taxon>Hyphomicrobiales</taxon>
        <taxon>Rhizobiaceae</taxon>
        <taxon>Rhizobium/Agrobacterium group</taxon>
        <taxon>Agrobacterium</taxon>
    </lineage>
</organism>
<name>A0ABR5D1S0_9HYPH</name>
<evidence type="ECO:0000313" key="1">
    <source>
        <dbReference type="EMBL" id="KJF70929.1"/>
    </source>
</evidence>
<geneLocation type="plasmid" evidence="1">
    <name>pTi</name>
</geneLocation>